<dbReference type="PANTHER" id="PTHR15124:SF16">
    <property type="entry name" value="SELENOPROTEIN W"/>
    <property type="match status" value="1"/>
</dbReference>
<accession>A0A0Q0CY62</accession>
<evidence type="ECO:0000256" key="1">
    <source>
        <dbReference type="SAM" id="MobiDB-lite"/>
    </source>
</evidence>
<comment type="caution">
    <text evidence="3">The sequence shown here is derived from an EMBL/GenBank/DDBJ whole genome shotgun (WGS) entry which is preliminary data.</text>
</comment>
<dbReference type="GO" id="GO:0005829">
    <property type="term" value="C:cytosol"/>
    <property type="evidence" value="ECO:0007669"/>
    <property type="project" value="TreeGrafter"/>
</dbReference>
<dbReference type="PANTHER" id="PTHR15124">
    <property type="entry name" value="SELENOPROTEIN W"/>
    <property type="match status" value="1"/>
</dbReference>
<evidence type="ECO:0000313" key="4">
    <source>
        <dbReference type="Proteomes" id="UP000050562"/>
    </source>
</evidence>
<dbReference type="InterPro" id="IPR030895">
    <property type="entry name" value="T5SS_PEPC_rpt"/>
</dbReference>
<feature type="region of interest" description="Disordered" evidence="1">
    <location>
        <begin position="619"/>
        <end position="675"/>
    </location>
</feature>
<name>A0A0Q0CY62_9PSED</name>
<dbReference type="PROSITE" id="PS51208">
    <property type="entry name" value="AUTOTRANSPORTER"/>
    <property type="match status" value="1"/>
</dbReference>
<proteinExistence type="predicted"/>
<dbReference type="InterPro" id="IPR051441">
    <property type="entry name" value="SelW_related"/>
</dbReference>
<dbReference type="PATRIC" id="fig|251707.3.peg.1429"/>
<dbReference type="Proteomes" id="UP000050562">
    <property type="component" value="Unassembled WGS sequence"/>
</dbReference>
<reference evidence="3 4" key="1">
    <citation type="submission" date="2015-09" db="EMBL/GenBank/DDBJ databases">
        <title>Genome announcement of multiple Pseudomonas syringae strains.</title>
        <authorList>
            <person name="Thakur S."/>
            <person name="Wang P.W."/>
            <person name="Gong Y."/>
            <person name="Weir B.S."/>
            <person name="Guttman D.S."/>
        </authorList>
    </citation>
    <scope>NUCLEOTIDE SEQUENCE [LARGE SCALE GENOMIC DNA]</scope>
    <source>
        <strain evidence="3 4">ICMP3956</strain>
    </source>
</reference>
<evidence type="ECO:0000313" key="3">
    <source>
        <dbReference type="EMBL" id="KPY31846.1"/>
    </source>
</evidence>
<organism evidence="3 4">
    <name type="scientific">Pseudomonas syringae pv. primulae</name>
    <dbReference type="NCBI Taxonomy" id="251707"/>
    <lineage>
        <taxon>Bacteria</taxon>
        <taxon>Pseudomonadati</taxon>
        <taxon>Pseudomonadota</taxon>
        <taxon>Gammaproteobacteria</taxon>
        <taxon>Pseudomonadales</taxon>
        <taxon>Pseudomonadaceae</taxon>
        <taxon>Pseudomonas</taxon>
    </lineage>
</organism>
<dbReference type="Pfam" id="PF03797">
    <property type="entry name" value="Autotransporter"/>
    <property type="match status" value="1"/>
</dbReference>
<feature type="compositionally biased region" description="Pro residues" evidence="1">
    <location>
        <begin position="627"/>
        <end position="673"/>
    </location>
</feature>
<gene>
    <name evidence="3" type="ORF">ALO52_04475</name>
</gene>
<dbReference type="Gene3D" id="2.40.128.130">
    <property type="entry name" value="Autotransporter beta-domain"/>
    <property type="match status" value="1"/>
</dbReference>
<dbReference type="InterPro" id="IPR005546">
    <property type="entry name" value="Autotransporte_beta"/>
</dbReference>
<dbReference type="InterPro" id="IPR006315">
    <property type="entry name" value="OM_autotransptr_brl_dom"/>
</dbReference>
<dbReference type="SMART" id="SM00869">
    <property type="entry name" value="Autotransporter"/>
    <property type="match status" value="1"/>
</dbReference>
<sequence length="1049" mass="107904">MCAISITTSPLDTSAVGNLPNGTANAFKAGSHGRGFYGVSGVVMNPLFRISPLAFAITLALLPETQAADFVLNDAQETFNSDRVIDGEIRVRATDGNTASLTINNGATVTSEGGEMIGRASSTGVNMAKASVVVEGAGSRWIVPRTSFVLGNTIVIGGAGQGDLTVRNGGQVSVRDLDLGDVFGANSNRFSQADLLVSGQNSLVDAANITAGGVFVYKSSITANDGGKINSEAVDIDSTVRLSGAGTRWDNSGTFSNRGDLTLENGAVLATNSMTLGSAISSTSNQVSISGQGTRLSAQDMTLGDTTTRTYLTLSDGAELSATNGILISTVGSSNLATRGTLAIGGSVAVDPNRTDVDSTTAGAAQAAGRVDPATGIRFGTGNGYLAFNHTDADLQFANTLSGTGRVYAFNGNTTLSGDTSGLAGSVVVRGGRLVLSGNVDQVNQRGNTATTQSLSRFNVGNGTLVVNGTAGRNEFGVYTNSAQVLDGGVLAGVGQVGSTQVASGGTLSPGENAIGALAIQGDLDMAAGSRYAADIAGNGASDRINVSGTATLRGTQVNVTALDPAQSYQSGRTYTLLSAQGGLVDGATPGTAYAQAATNSAFLNVGLQRTANDLNLTIEQKNTTPTPTPEPTPTPTPEPTPTPTPEPTPTPTPTPEPTPTPTPTPEPTPAPAPGIFQTVMVTSNQFNTAGALGALQQSGESLRLYNNLLILDADSARDAADQLSGDSLSSTSTALIANSQVVSGVLGTRLRGLLDNGTVRMPAMALNLMPTTPAAENGAWVQPFGNWTQLDSRNGAGGLSQSTGGVLFGADGSFNPDWRGGVYAGYSRSKFDADNTDAEGHSDNYHLGLYTGAQIDALRLSADIGYTWHKLESERNVAFAGFSDHLTGKRNAQSLQASTEAAYRIPVGSVSLEPFAGLSYVRYNADDMREKGGAAALDVSSDKQNTVFSTVGMRASTHTNVANLNTELYGSLGWRRAYGDLDPRNVQSFAGGPNFEVQGVSQTRDTALTEVGAKVRLNKQTDLGLSYQGQFGTDTRFHSVNAGVTVRF</sequence>
<dbReference type="NCBIfam" id="TIGR01414">
    <property type="entry name" value="autotrans_barl"/>
    <property type="match status" value="1"/>
</dbReference>
<dbReference type="InterPro" id="IPR036709">
    <property type="entry name" value="Autotransporte_beta_dom_sf"/>
</dbReference>
<dbReference type="GO" id="GO:0019867">
    <property type="term" value="C:outer membrane"/>
    <property type="evidence" value="ECO:0007669"/>
    <property type="project" value="InterPro"/>
</dbReference>
<dbReference type="SUPFAM" id="SSF103515">
    <property type="entry name" value="Autotransporter"/>
    <property type="match status" value="1"/>
</dbReference>
<feature type="domain" description="Autotransporter" evidence="2">
    <location>
        <begin position="773"/>
        <end position="1049"/>
    </location>
</feature>
<dbReference type="NCBIfam" id="TIGR04393">
    <property type="entry name" value="rpt_T5SS_PEPC"/>
    <property type="match status" value="1"/>
</dbReference>
<dbReference type="EMBL" id="LJRC01000246">
    <property type="protein sequence ID" value="KPY31846.1"/>
    <property type="molecule type" value="Genomic_DNA"/>
</dbReference>
<dbReference type="AlphaFoldDB" id="A0A0Q0CY62"/>
<evidence type="ECO:0000259" key="2">
    <source>
        <dbReference type="PROSITE" id="PS51208"/>
    </source>
</evidence>
<protein>
    <submittedName>
        <fullName evidence="3">Autotransporter</fullName>
    </submittedName>
</protein>